<protein>
    <submittedName>
        <fullName evidence="1">Uncharacterized protein</fullName>
    </submittedName>
</protein>
<proteinExistence type="predicted"/>
<evidence type="ECO:0000313" key="1">
    <source>
        <dbReference type="EMBL" id="MBC9786711.1"/>
    </source>
</evidence>
<dbReference type="Proteomes" id="UP000617402">
    <property type="component" value="Unassembled WGS sequence"/>
</dbReference>
<name>A0ABR7TA56_HELCL</name>
<evidence type="ECO:0000313" key="2">
    <source>
        <dbReference type="Proteomes" id="UP000617402"/>
    </source>
</evidence>
<gene>
    <name evidence="1" type="ORF">H1S01_19920</name>
</gene>
<reference evidence="1 2" key="1">
    <citation type="submission" date="2020-07" db="EMBL/GenBank/DDBJ databases">
        <title>Draft whole-genome sequence of Heliobacterium chlorum DSM 3682, type strain.</title>
        <authorList>
            <person name="Kyndt J.A."/>
            <person name="Meyer T.E."/>
            <person name="Imhoff J.F."/>
        </authorList>
    </citation>
    <scope>NUCLEOTIDE SEQUENCE [LARGE SCALE GENOMIC DNA]</scope>
    <source>
        <strain evidence="1 2">DSM 3682</strain>
    </source>
</reference>
<sequence length="103" mass="11251">MIPMKQTVSIFKAGELDIWGKPSWGEAVSHHCRIDTTSKRSVEVNGQVVVSTAEILLKGRVAVGFGDQIEWVDELGITSLKTPVSIAIIRDFSGKPLFTKVVV</sequence>
<dbReference type="RefSeq" id="WP_188042129.1">
    <property type="nucleotide sequence ID" value="NZ_JACVHF010000076.1"/>
</dbReference>
<accession>A0ABR7TA56</accession>
<dbReference type="EMBL" id="JACVHF010000076">
    <property type="protein sequence ID" value="MBC9786711.1"/>
    <property type="molecule type" value="Genomic_DNA"/>
</dbReference>
<keyword evidence="2" id="KW-1185">Reference proteome</keyword>
<comment type="caution">
    <text evidence="1">The sequence shown here is derived from an EMBL/GenBank/DDBJ whole genome shotgun (WGS) entry which is preliminary data.</text>
</comment>
<organism evidence="1 2">
    <name type="scientific">Heliobacterium chlorum</name>
    <dbReference type="NCBI Taxonomy" id="2698"/>
    <lineage>
        <taxon>Bacteria</taxon>
        <taxon>Bacillati</taxon>
        <taxon>Bacillota</taxon>
        <taxon>Clostridia</taxon>
        <taxon>Eubacteriales</taxon>
        <taxon>Heliobacteriaceae</taxon>
        <taxon>Heliobacterium</taxon>
    </lineage>
</organism>